<evidence type="ECO:0000259" key="3">
    <source>
        <dbReference type="Pfam" id="PF11887"/>
    </source>
</evidence>
<accession>A0A1X0DWY4</accession>
<organism evidence="4 5">
    <name type="scientific">Mycolicibacter kumamotonensis</name>
    <dbReference type="NCBI Taxonomy" id="354243"/>
    <lineage>
        <taxon>Bacteria</taxon>
        <taxon>Bacillati</taxon>
        <taxon>Actinomycetota</taxon>
        <taxon>Actinomycetes</taxon>
        <taxon>Mycobacteriales</taxon>
        <taxon>Mycobacteriaceae</taxon>
        <taxon>Mycolicibacter</taxon>
    </lineage>
</organism>
<dbReference type="InterPro" id="IPR052336">
    <property type="entry name" value="MlaD_Phospholipid_Transporter"/>
</dbReference>
<dbReference type="InterPro" id="IPR003399">
    <property type="entry name" value="Mce/MlaD"/>
</dbReference>
<dbReference type="PANTHER" id="PTHR33371">
    <property type="entry name" value="INTERMEMBRANE PHOSPHOLIPID TRANSPORT SYSTEM BINDING PROTEIN MLAD-RELATED"/>
    <property type="match status" value="1"/>
</dbReference>
<evidence type="ECO:0000256" key="1">
    <source>
        <dbReference type="SAM" id="Phobius"/>
    </source>
</evidence>
<dbReference type="InterPro" id="IPR005693">
    <property type="entry name" value="Mce"/>
</dbReference>
<keyword evidence="1" id="KW-0472">Membrane</keyword>
<comment type="caution">
    <text evidence="4">The sequence shown here is derived from an EMBL/GenBank/DDBJ whole genome shotgun (WGS) entry which is preliminary data.</text>
</comment>
<sequence>MKQTLSATAVRVGLFVLVMSVAMFALVTIFGQFRFGGANSYSAEFGDVTGLSRRDFVRIAGVEVGQVQRLSLNDNGTVKVDFTADHSVALTEGTRAVIRWDNVIGGRYLALEQGAGGTKLLAHGSAIPLSQTAPALDLDALIQGFRPLFRALDPEQVNILTSQLVGAFQGQGVTVGSLLDQTAMLTDTLADRDMLIGEVITNLNTVLGSLGDSSQQFGQAVDSLAELVHGLAERKEDISRGIRYANAATASIGRLFQQGRAPVQRIVNATDQVSNNLLAQKEDLEYVLEQMPESVRALNRQGLNGDYFSFYFCEVVLKLNGKGGQPMYVKVAGQPSGRCTPK</sequence>
<evidence type="ECO:0000313" key="5">
    <source>
        <dbReference type="Proteomes" id="UP000192713"/>
    </source>
</evidence>
<dbReference type="Proteomes" id="UP000192713">
    <property type="component" value="Unassembled WGS sequence"/>
</dbReference>
<feature type="transmembrane region" description="Helical" evidence="1">
    <location>
        <begin position="12"/>
        <end position="33"/>
    </location>
</feature>
<protein>
    <submittedName>
        <fullName evidence="4">Mammalian cell entry protein</fullName>
    </submittedName>
</protein>
<dbReference type="Pfam" id="PF11887">
    <property type="entry name" value="Mce4_CUP1"/>
    <property type="match status" value="1"/>
</dbReference>
<feature type="domain" description="Mammalian cell entry C-terminal" evidence="3">
    <location>
        <begin position="120"/>
        <end position="333"/>
    </location>
</feature>
<dbReference type="EMBL" id="MVHU01000041">
    <property type="protein sequence ID" value="ORA76847.1"/>
    <property type="molecule type" value="Genomic_DNA"/>
</dbReference>
<gene>
    <name evidence="4" type="ORF">BST28_19985</name>
</gene>
<dbReference type="Pfam" id="PF02470">
    <property type="entry name" value="MlaD"/>
    <property type="match status" value="1"/>
</dbReference>
<dbReference type="GO" id="GO:0051701">
    <property type="term" value="P:biological process involved in interaction with host"/>
    <property type="evidence" value="ECO:0007669"/>
    <property type="project" value="TreeGrafter"/>
</dbReference>
<dbReference type="GO" id="GO:0005576">
    <property type="term" value="C:extracellular region"/>
    <property type="evidence" value="ECO:0007669"/>
    <property type="project" value="TreeGrafter"/>
</dbReference>
<dbReference type="AlphaFoldDB" id="A0A1X0DWY4"/>
<keyword evidence="1" id="KW-1133">Transmembrane helix</keyword>
<reference evidence="4 5" key="1">
    <citation type="submission" date="2017-02" db="EMBL/GenBank/DDBJ databases">
        <title>The new phylogeny of genus Mycobacterium.</title>
        <authorList>
            <person name="Tortoli E."/>
            <person name="Trovato A."/>
            <person name="Cirillo D.M."/>
        </authorList>
    </citation>
    <scope>NUCLEOTIDE SEQUENCE [LARGE SCALE GENOMIC DNA]</scope>
    <source>
        <strain evidence="4 5">DSM 45093</strain>
    </source>
</reference>
<dbReference type="NCBIfam" id="TIGR00996">
    <property type="entry name" value="Mtu_fam_mce"/>
    <property type="match status" value="1"/>
</dbReference>
<feature type="domain" description="Mce/MlaD" evidence="2">
    <location>
        <begin position="39"/>
        <end position="114"/>
    </location>
</feature>
<name>A0A1X0DWY4_9MYCO</name>
<keyword evidence="1" id="KW-0812">Transmembrane</keyword>
<dbReference type="RefSeq" id="WP_083082612.1">
    <property type="nucleotide sequence ID" value="NZ_MVHU01000041.1"/>
</dbReference>
<dbReference type="PANTHER" id="PTHR33371:SF17">
    <property type="entry name" value="MCE-FAMILY PROTEIN MCE1B"/>
    <property type="match status" value="1"/>
</dbReference>
<evidence type="ECO:0000313" key="4">
    <source>
        <dbReference type="EMBL" id="ORA76847.1"/>
    </source>
</evidence>
<evidence type="ECO:0000259" key="2">
    <source>
        <dbReference type="Pfam" id="PF02470"/>
    </source>
</evidence>
<dbReference type="InterPro" id="IPR024516">
    <property type="entry name" value="Mce_C"/>
</dbReference>
<proteinExistence type="predicted"/>